<proteinExistence type="predicted"/>
<comment type="caution">
    <text evidence="1">The sequence shown here is derived from an EMBL/GenBank/DDBJ whole genome shotgun (WGS) entry which is preliminary data.</text>
</comment>
<dbReference type="Proteomes" id="UP000499080">
    <property type="component" value="Unassembled WGS sequence"/>
</dbReference>
<organism evidence="1 2">
    <name type="scientific">Araneus ventricosus</name>
    <name type="common">Orbweaver spider</name>
    <name type="synonym">Epeira ventricosa</name>
    <dbReference type="NCBI Taxonomy" id="182803"/>
    <lineage>
        <taxon>Eukaryota</taxon>
        <taxon>Metazoa</taxon>
        <taxon>Ecdysozoa</taxon>
        <taxon>Arthropoda</taxon>
        <taxon>Chelicerata</taxon>
        <taxon>Arachnida</taxon>
        <taxon>Araneae</taxon>
        <taxon>Araneomorphae</taxon>
        <taxon>Entelegynae</taxon>
        <taxon>Araneoidea</taxon>
        <taxon>Araneidae</taxon>
        <taxon>Araneus</taxon>
    </lineage>
</organism>
<gene>
    <name evidence="1" type="ORF">AVEN_145174_1</name>
</gene>
<keyword evidence="2" id="KW-1185">Reference proteome</keyword>
<evidence type="ECO:0000313" key="2">
    <source>
        <dbReference type="Proteomes" id="UP000499080"/>
    </source>
</evidence>
<feature type="non-terminal residue" evidence="1">
    <location>
        <position position="51"/>
    </location>
</feature>
<reference evidence="1 2" key="1">
    <citation type="journal article" date="2019" name="Sci. Rep.">
        <title>Orb-weaving spider Araneus ventricosus genome elucidates the spidroin gene catalogue.</title>
        <authorList>
            <person name="Kono N."/>
            <person name="Nakamura H."/>
            <person name="Ohtoshi R."/>
            <person name="Moran D.A.P."/>
            <person name="Shinohara A."/>
            <person name="Yoshida Y."/>
            <person name="Fujiwara M."/>
            <person name="Mori M."/>
            <person name="Tomita M."/>
            <person name="Arakawa K."/>
        </authorList>
    </citation>
    <scope>NUCLEOTIDE SEQUENCE [LARGE SCALE GENOMIC DNA]</scope>
</reference>
<name>A0A4Y1ZTE8_ARAVE</name>
<evidence type="ECO:0000313" key="1">
    <source>
        <dbReference type="EMBL" id="GBL67309.1"/>
    </source>
</evidence>
<accession>A0A4Y1ZTE8</accession>
<protein>
    <submittedName>
        <fullName evidence="1">Uncharacterized protein</fullName>
    </submittedName>
</protein>
<dbReference type="OrthoDB" id="6473185at2759"/>
<sequence>MPVSKPNEKGQFLPLVFADFPASLELKAEKELNETSQNKETCLNRLKELIA</sequence>
<dbReference type="EMBL" id="BGPR01228770">
    <property type="protein sequence ID" value="GBL67309.1"/>
    <property type="molecule type" value="Genomic_DNA"/>
</dbReference>
<dbReference type="AlphaFoldDB" id="A0A4Y1ZTE8"/>